<dbReference type="eggNOG" id="ENOG502R62T">
    <property type="taxonomic scope" value="Eukaryota"/>
</dbReference>
<dbReference type="PaxDb" id="65489-OBART10G08390.1"/>
<reference evidence="1" key="2">
    <citation type="submission" date="2015-03" db="UniProtKB">
        <authorList>
            <consortium name="EnsemblPlants"/>
        </authorList>
    </citation>
    <scope>IDENTIFICATION</scope>
</reference>
<proteinExistence type="predicted"/>
<dbReference type="Proteomes" id="UP000026960">
    <property type="component" value="Chromosome 10"/>
</dbReference>
<sequence length="239" mass="26478">MVQPPAAVVQAQPVSEVEAGDPVLVRDFFRLLSLGSEASVPRDGVVCCYMDVSALFLYYRNMSGVLVLVPHVRPMCDAPLMVQQLQKMEMRLDWEIPNLAALKDVATASDALGRMGKMMLQARRVLKTLKNYPDGEEGLEILFYNTLLGEALTRAREAIPAVITSADLLVFDNGEVRLMALSLAHQAMSTVEACLGAVHEGKGLTGREMHRLVKKVLRPLSYLRKVKVIDLPRFNPFDV</sequence>
<dbReference type="EnsemblPlants" id="OBART10G08390.1">
    <property type="protein sequence ID" value="OBART10G08390.1"/>
    <property type="gene ID" value="OBART10G08390"/>
</dbReference>
<reference evidence="1" key="1">
    <citation type="journal article" date="2009" name="Rice">
        <title>De Novo Next Generation Sequencing of Plant Genomes.</title>
        <authorList>
            <person name="Rounsley S."/>
            <person name="Marri P.R."/>
            <person name="Yu Y."/>
            <person name="He R."/>
            <person name="Sisneros N."/>
            <person name="Goicoechea J.L."/>
            <person name="Lee S.J."/>
            <person name="Angelova A."/>
            <person name="Kudrna D."/>
            <person name="Luo M."/>
            <person name="Affourtit J."/>
            <person name="Desany B."/>
            <person name="Knight J."/>
            <person name="Niazi F."/>
            <person name="Egholm M."/>
            <person name="Wing R.A."/>
        </authorList>
    </citation>
    <scope>NUCLEOTIDE SEQUENCE [LARGE SCALE GENOMIC DNA]</scope>
    <source>
        <strain evidence="1">cv. IRGC 105608</strain>
    </source>
</reference>
<protein>
    <submittedName>
        <fullName evidence="1">Uncharacterized protein</fullName>
    </submittedName>
</protein>
<name>A0A0D3HD53_9ORYZ</name>
<accession>A0A0D3HD53</accession>
<evidence type="ECO:0000313" key="1">
    <source>
        <dbReference type="EnsemblPlants" id="OBART10G08390.1"/>
    </source>
</evidence>
<dbReference type="AlphaFoldDB" id="A0A0D3HD53"/>
<evidence type="ECO:0000313" key="2">
    <source>
        <dbReference type="Proteomes" id="UP000026960"/>
    </source>
</evidence>
<organism evidence="1">
    <name type="scientific">Oryza barthii</name>
    <dbReference type="NCBI Taxonomy" id="65489"/>
    <lineage>
        <taxon>Eukaryota</taxon>
        <taxon>Viridiplantae</taxon>
        <taxon>Streptophyta</taxon>
        <taxon>Embryophyta</taxon>
        <taxon>Tracheophyta</taxon>
        <taxon>Spermatophyta</taxon>
        <taxon>Magnoliopsida</taxon>
        <taxon>Liliopsida</taxon>
        <taxon>Poales</taxon>
        <taxon>Poaceae</taxon>
        <taxon>BOP clade</taxon>
        <taxon>Oryzoideae</taxon>
        <taxon>Oryzeae</taxon>
        <taxon>Oryzinae</taxon>
        <taxon>Oryza</taxon>
    </lineage>
</organism>
<keyword evidence="2" id="KW-1185">Reference proteome</keyword>
<dbReference type="Gramene" id="OBART10G08390.1">
    <property type="protein sequence ID" value="OBART10G08390.1"/>
    <property type="gene ID" value="OBART10G08390"/>
</dbReference>
<dbReference type="HOGENOM" id="CLU_101567_0_0_1"/>